<organism evidence="10 11">
    <name type="scientific">Fluviispira sanaruensis</name>
    <dbReference type="NCBI Taxonomy" id="2493639"/>
    <lineage>
        <taxon>Bacteria</taxon>
        <taxon>Pseudomonadati</taxon>
        <taxon>Bdellovibrionota</taxon>
        <taxon>Oligoflexia</taxon>
        <taxon>Silvanigrellales</taxon>
        <taxon>Silvanigrellaceae</taxon>
        <taxon>Fluviispira</taxon>
    </lineage>
</organism>
<name>A0A4P2VNG5_FLUSA</name>
<keyword evidence="7" id="KW-0443">Lipid metabolism</keyword>
<keyword evidence="11" id="KW-1185">Reference proteome</keyword>
<proteinExistence type="predicted"/>
<feature type="domain" description="Lipase-like C-terminal" evidence="9">
    <location>
        <begin position="23"/>
        <end position="373"/>
    </location>
</feature>
<feature type="chain" id="PRO_5020346847" description="triacylglycerol lipase" evidence="8">
    <location>
        <begin position="22"/>
        <end position="398"/>
    </location>
</feature>
<evidence type="ECO:0000313" key="10">
    <source>
        <dbReference type="EMBL" id="BBH53139.1"/>
    </source>
</evidence>
<dbReference type="RefSeq" id="WP_130608390.1">
    <property type="nucleotide sequence ID" value="NZ_AP019368.1"/>
</dbReference>
<evidence type="ECO:0000256" key="2">
    <source>
        <dbReference type="ARBA" id="ARBA00004613"/>
    </source>
</evidence>
<dbReference type="OrthoDB" id="2004167at2"/>
<keyword evidence="6" id="KW-0378">Hydrolase</keyword>
<keyword evidence="5 8" id="KW-0732">Signal</keyword>
<dbReference type="PROSITE" id="PS51257">
    <property type="entry name" value="PROKAR_LIPOPROTEIN"/>
    <property type="match status" value="1"/>
</dbReference>
<comment type="catalytic activity">
    <reaction evidence="1">
        <text>a triacylglycerol + H2O = a diacylglycerol + a fatty acid + H(+)</text>
        <dbReference type="Rhea" id="RHEA:12044"/>
        <dbReference type="ChEBI" id="CHEBI:15377"/>
        <dbReference type="ChEBI" id="CHEBI:15378"/>
        <dbReference type="ChEBI" id="CHEBI:17855"/>
        <dbReference type="ChEBI" id="CHEBI:18035"/>
        <dbReference type="ChEBI" id="CHEBI:28868"/>
        <dbReference type="EC" id="3.1.1.3"/>
    </reaction>
</comment>
<dbReference type="Pfam" id="PF24708">
    <property type="entry name" value="Lip_C"/>
    <property type="match status" value="1"/>
</dbReference>
<accession>A0A4P2VNG5</accession>
<evidence type="ECO:0000256" key="7">
    <source>
        <dbReference type="ARBA" id="ARBA00023098"/>
    </source>
</evidence>
<dbReference type="EC" id="3.1.1.3" evidence="3"/>
<evidence type="ECO:0000313" key="11">
    <source>
        <dbReference type="Proteomes" id="UP000291236"/>
    </source>
</evidence>
<evidence type="ECO:0000256" key="6">
    <source>
        <dbReference type="ARBA" id="ARBA00022801"/>
    </source>
</evidence>
<feature type="signal peptide" evidence="8">
    <location>
        <begin position="1"/>
        <end position="21"/>
    </location>
</feature>
<reference evidence="10 11" key="1">
    <citation type="submission" date="2018-12" db="EMBL/GenBank/DDBJ databases">
        <title>Rubrispira sanarue gen. nov., sp., nov., a member of the order Silvanigrellales, isolated from a brackish lake in Hamamatsu Japan.</title>
        <authorList>
            <person name="Maejima Y."/>
            <person name="Iino T."/>
            <person name="Muraguchi Y."/>
            <person name="Fukuda K."/>
            <person name="Nojiri H."/>
            <person name="Ohkuma M."/>
            <person name="Moriuchi R."/>
            <person name="Dohra H."/>
            <person name="Kimbara K."/>
            <person name="Shintani M."/>
        </authorList>
    </citation>
    <scope>NUCLEOTIDE SEQUENCE [LARGE SCALE GENOMIC DNA]</scope>
    <source>
        <strain evidence="10 11">RF1110005</strain>
    </source>
</reference>
<dbReference type="EMBL" id="AP019368">
    <property type="protein sequence ID" value="BBH53139.1"/>
    <property type="molecule type" value="Genomic_DNA"/>
</dbReference>
<comment type="subcellular location">
    <subcellularLocation>
        <location evidence="2">Secreted</location>
    </subcellularLocation>
</comment>
<evidence type="ECO:0000256" key="1">
    <source>
        <dbReference type="ARBA" id="ARBA00001024"/>
    </source>
</evidence>
<dbReference type="GO" id="GO:0005576">
    <property type="term" value="C:extracellular region"/>
    <property type="evidence" value="ECO:0007669"/>
    <property type="project" value="UniProtKB-SubCell"/>
</dbReference>
<evidence type="ECO:0000256" key="4">
    <source>
        <dbReference type="ARBA" id="ARBA00022525"/>
    </source>
</evidence>
<dbReference type="SUPFAM" id="SSF53474">
    <property type="entry name" value="alpha/beta-Hydrolases"/>
    <property type="match status" value="1"/>
</dbReference>
<evidence type="ECO:0000256" key="5">
    <source>
        <dbReference type="ARBA" id="ARBA00022729"/>
    </source>
</evidence>
<evidence type="ECO:0000256" key="3">
    <source>
        <dbReference type="ARBA" id="ARBA00013279"/>
    </source>
</evidence>
<dbReference type="PANTHER" id="PTHR34043">
    <property type="entry name" value="ALPHA/BETA-HYDROLASES SUPERFAMILY PROTEIN"/>
    <property type="match status" value="1"/>
</dbReference>
<gene>
    <name evidence="10" type="ORF">JCM31447_15820</name>
</gene>
<dbReference type="GO" id="GO:0004806">
    <property type="term" value="F:triacylglycerol lipase activity"/>
    <property type="evidence" value="ECO:0007669"/>
    <property type="project" value="UniProtKB-EC"/>
</dbReference>
<keyword evidence="4" id="KW-0964">Secreted</keyword>
<sequence>MTFIRISLFIFSTILSFSCLAENRDPIVLVHGFSGWGRQELLGYKYWGGFNDLQEDLKSQGGKVFTASVGKFSSNYDRAIDLYAQIKGGCADYGEAHAKKFKHARFGRCYTQPLYPEWDENHKIHFVGHSQGGQTIRALLSILKEGSQEEILTSQNDVAELYRGNKSWVTSITTIATPNNGTSLTHLADIFLPTSQFIIVSTVTAANAVGIDPFLDFKLEQWNLTKRKDENLKNFLSRAYNSYIWNTKDISKWDLSPEGAQLFNDTDKEYKDVFYFSYGTQSTSIDIPFTNCHFTILTLLSLPANAIGCFKRKLEGNINIDDQWLANDGVVNTISMASPFKGKRVYFTGRAYKGIWNDMGVRYGWDHLEIIGALPNPLKPYWKVKELYEKHLDLLYSL</sequence>
<dbReference type="AlphaFoldDB" id="A0A4P2VNG5"/>
<protein>
    <recommendedName>
        <fullName evidence="3">triacylglycerol lipase</fullName>
        <ecNumber evidence="3">3.1.1.3</ecNumber>
    </recommendedName>
</protein>
<evidence type="ECO:0000259" key="9">
    <source>
        <dbReference type="Pfam" id="PF24708"/>
    </source>
</evidence>
<dbReference type="KEGG" id="sbf:JCM31447_15820"/>
<evidence type="ECO:0000256" key="8">
    <source>
        <dbReference type="SAM" id="SignalP"/>
    </source>
</evidence>
<dbReference type="InterPro" id="IPR029058">
    <property type="entry name" value="AB_hydrolase_fold"/>
</dbReference>
<dbReference type="Gene3D" id="3.40.50.1820">
    <property type="entry name" value="alpha/beta hydrolase"/>
    <property type="match status" value="1"/>
</dbReference>
<dbReference type="Proteomes" id="UP000291236">
    <property type="component" value="Chromosome"/>
</dbReference>
<dbReference type="GO" id="GO:0006629">
    <property type="term" value="P:lipid metabolic process"/>
    <property type="evidence" value="ECO:0007669"/>
    <property type="project" value="UniProtKB-KW"/>
</dbReference>
<dbReference type="PANTHER" id="PTHR34043:SF3">
    <property type="entry name" value="ALPHA_BETA-HYDROLASES SUPERFAMILY PROTEIN"/>
    <property type="match status" value="1"/>
</dbReference>
<dbReference type="InterPro" id="IPR056304">
    <property type="entry name" value="Lip-like_C"/>
</dbReference>